<name>F1Z0N1_9STRE</name>
<comment type="caution">
    <text evidence="1">The sequence shown here is derived from an EMBL/GenBank/DDBJ whole genome shotgun (WGS) entry which is preliminary data.</text>
</comment>
<evidence type="ECO:0000313" key="2">
    <source>
        <dbReference type="Proteomes" id="UP000003732"/>
    </source>
</evidence>
<evidence type="ECO:0000313" key="1">
    <source>
        <dbReference type="EMBL" id="EGE54636.1"/>
    </source>
</evidence>
<dbReference type="EMBL" id="AEUT02000001">
    <property type="protein sequence ID" value="EGE54636.1"/>
    <property type="molecule type" value="Genomic_DNA"/>
</dbReference>
<dbReference type="RefSeq" id="WP_003105292.1">
    <property type="nucleotide sequence ID" value="NZ_AEUT02000001.1"/>
</dbReference>
<accession>F1Z0N1</accession>
<protein>
    <submittedName>
        <fullName evidence="1">Putative phage tail component, N-terminal domain protein</fullName>
    </submittedName>
</protein>
<gene>
    <name evidence="1" type="ORF">SPB_0675</name>
</gene>
<proteinExistence type="predicted"/>
<sequence>MIIDNELIIDGVRTSSFPFKVIVEDHPFLKVSSSKTRLIEHNGISGAIKSTNKHRSMVKRGYHISLIDCDYMQVLEFTELLTKENFWLMNERLQGIRFWCYTVDDFEFRVDDFGAWVADVTFNCHPTKYMTTIDTQTFTANGSYNTQGTALAFPTITIVPESTTDCYFSIAGNYVELIDAVKTTVMINNQQMPSVRDSTGNQVKWRGDFVTVDPDKDIYGVVLGAGVASLKVETNWGYK</sequence>
<dbReference type="Proteomes" id="UP000003732">
    <property type="component" value="Unassembled WGS sequence"/>
</dbReference>
<organism evidence="1 2">
    <name type="scientific">Streptococcus parauberis NCFD 2020</name>
    <dbReference type="NCBI Taxonomy" id="873447"/>
    <lineage>
        <taxon>Bacteria</taxon>
        <taxon>Bacillati</taxon>
        <taxon>Bacillota</taxon>
        <taxon>Bacilli</taxon>
        <taxon>Lactobacillales</taxon>
        <taxon>Streptococcaceae</taxon>
        <taxon>Streptococcus</taxon>
    </lineage>
</organism>
<dbReference type="AlphaFoldDB" id="F1Z0N1"/>
<reference evidence="1 2" key="1">
    <citation type="submission" date="2011-02" db="EMBL/GenBank/DDBJ databases">
        <authorList>
            <person name="Stanhope M.J."/>
            <person name="Durkin A.S."/>
            <person name="Hostetler J."/>
            <person name="Kim M."/>
            <person name="Radune D."/>
            <person name="Singh I."/>
            <person name="Town C.D."/>
        </authorList>
    </citation>
    <scope>NUCLEOTIDE SEQUENCE [LARGE SCALE GENOMIC DNA]</scope>
    <source>
        <strain evidence="1 2">NCFD 2020</strain>
    </source>
</reference>
<dbReference type="eggNOG" id="ENOG503330N">
    <property type="taxonomic scope" value="Bacteria"/>
</dbReference>
<dbReference type="HOGENOM" id="CLU_1151263_0_0_9"/>
<dbReference type="GeneID" id="61420356"/>